<evidence type="ECO:0000313" key="2">
    <source>
        <dbReference type="EMBL" id="MCL6698113.1"/>
    </source>
</evidence>
<organism evidence="2 3">
    <name type="scientific">Sphingomonas caseinilyticus</name>
    <dbReference type="NCBI Taxonomy" id="2908205"/>
    <lineage>
        <taxon>Bacteria</taxon>
        <taxon>Pseudomonadati</taxon>
        <taxon>Pseudomonadota</taxon>
        <taxon>Alphaproteobacteria</taxon>
        <taxon>Sphingomonadales</taxon>
        <taxon>Sphingomonadaceae</taxon>
        <taxon>Sphingomonas</taxon>
    </lineage>
</organism>
<name>A0ABT0RSX6_9SPHN</name>
<keyword evidence="1" id="KW-1133">Transmembrane helix</keyword>
<keyword evidence="3" id="KW-1185">Reference proteome</keyword>
<evidence type="ECO:0000256" key="1">
    <source>
        <dbReference type="SAM" id="Phobius"/>
    </source>
</evidence>
<dbReference type="Proteomes" id="UP001203410">
    <property type="component" value="Unassembled WGS sequence"/>
</dbReference>
<dbReference type="RefSeq" id="WP_249903452.1">
    <property type="nucleotide sequence ID" value="NZ_JAMGBA010000001.1"/>
</dbReference>
<gene>
    <name evidence="2" type="ORF">LZ496_04845</name>
</gene>
<proteinExistence type="predicted"/>
<protein>
    <submittedName>
        <fullName evidence="2">LPXTG cell wall anchor domain-containing protein</fullName>
    </submittedName>
</protein>
<dbReference type="EMBL" id="JAMGBA010000001">
    <property type="protein sequence ID" value="MCL6698113.1"/>
    <property type="molecule type" value="Genomic_DNA"/>
</dbReference>
<dbReference type="NCBIfam" id="TIGR01167">
    <property type="entry name" value="LPXTG_anchor"/>
    <property type="match status" value="1"/>
</dbReference>
<sequence length="31" mass="3400">MHYEDTGAKKTQLIALLMTALLVGGAIFYVM</sequence>
<evidence type="ECO:0000313" key="3">
    <source>
        <dbReference type="Proteomes" id="UP001203410"/>
    </source>
</evidence>
<accession>A0ABT0RSX6</accession>
<feature type="transmembrane region" description="Helical" evidence="1">
    <location>
        <begin position="12"/>
        <end position="30"/>
    </location>
</feature>
<keyword evidence="1" id="KW-0472">Membrane</keyword>
<comment type="caution">
    <text evidence="2">The sequence shown here is derived from an EMBL/GenBank/DDBJ whole genome shotgun (WGS) entry which is preliminary data.</text>
</comment>
<reference evidence="2 3" key="1">
    <citation type="submission" date="2022-05" db="EMBL/GenBank/DDBJ databases">
        <authorList>
            <person name="Jo J.-H."/>
            <person name="Im W.-T."/>
        </authorList>
    </citation>
    <scope>NUCLEOTIDE SEQUENCE [LARGE SCALE GENOMIC DNA]</scope>
    <source>
        <strain evidence="2 3">NSE70-1</strain>
    </source>
</reference>
<keyword evidence="1" id="KW-0812">Transmembrane</keyword>